<dbReference type="SUPFAM" id="SSF55298">
    <property type="entry name" value="YjgF-like"/>
    <property type="match status" value="1"/>
</dbReference>
<dbReference type="InterPro" id="IPR013813">
    <property type="entry name" value="Endoribo_LPSP/chorism_mut-like"/>
</dbReference>
<dbReference type="Gene3D" id="3.30.1330.40">
    <property type="entry name" value="RutC-like"/>
    <property type="match status" value="1"/>
</dbReference>
<gene>
    <name evidence="2" type="ORF">RHODGE_RHODGE_05001</name>
</gene>
<dbReference type="RefSeq" id="WP_111385427.1">
    <property type="nucleotide sequence ID" value="NZ_NPEW01000098.1"/>
</dbReference>
<keyword evidence="3" id="KW-1185">Reference proteome</keyword>
<dbReference type="AlphaFoldDB" id="A0A327K782"/>
<feature type="domain" description="Endoribonuclease L-PSP/chorismate mutase-like" evidence="1">
    <location>
        <begin position="4"/>
        <end position="139"/>
    </location>
</feature>
<dbReference type="PANTHER" id="PTHR43760:SF1">
    <property type="entry name" value="ENDORIBONUCLEASE L-PSP_CHORISMATE MUTASE-LIKE DOMAIN-CONTAINING PROTEIN"/>
    <property type="match status" value="1"/>
</dbReference>
<evidence type="ECO:0000259" key="1">
    <source>
        <dbReference type="Pfam" id="PF14588"/>
    </source>
</evidence>
<sequence>MSIEARLKALGLVLPPGPQLPPGTVLPFRPVRLVGRRAVISGHGPVLPDGRLWARPGRVGDGISVEEATEAARLTGLSILASLARELGDLDRITCWVRAFGMVAGAPGFQDMPRVINGFSDLVLAVFGPERGQHARSAIGVASLPFGIPVEIEAEVEID</sequence>
<dbReference type="OrthoDB" id="9806350at2"/>
<comment type="caution">
    <text evidence="2">The sequence shown here is derived from an EMBL/GenBank/DDBJ whole genome shotgun (WGS) entry which is preliminary data.</text>
</comment>
<accession>A0A327K782</accession>
<protein>
    <recommendedName>
        <fullName evidence="1">Endoribonuclease L-PSP/chorismate mutase-like domain-containing protein</fullName>
    </recommendedName>
</protein>
<dbReference type="InterPro" id="IPR035959">
    <property type="entry name" value="RutC-like_sf"/>
</dbReference>
<dbReference type="Pfam" id="PF14588">
    <property type="entry name" value="YjgF_endoribonc"/>
    <property type="match status" value="1"/>
</dbReference>
<organism evidence="2 3">
    <name type="scientific">Rhodoplanes serenus</name>
    <dbReference type="NCBI Taxonomy" id="200615"/>
    <lineage>
        <taxon>Bacteria</taxon>
        <taxon>Pseudomonadati</taxon>
        <taxon>Pseudomonadota</taxon>
        <taxon>Alphaproteobacteria</taxon>
        <taxon>Hyphomicrobiales</taxon>
        <taxon>Nitrobacteraceae</taxon>
        <taxon>Rhodoplanes</taxon>
    </lineage>
</organism>
<evidence type="ECO:0000313" key="2">
    <source>
        <dbReference type="EMBL" id="VCU11521.1"/>
    </source>
</evidence>
<dbReference type="PANTHER" id="PTHR43760">
    <property type="entry name" value="ENDORIBONUCLEASE-RELATED"/>
    <property type="match status" value="1"/>
</dbReference>
<dbReference type="CDD" id="cd02199">
    <property type="entry name" value="YjgF_YER057c_UK114_like_1"/>
    <property type="match status" value="1"/>
</dbReference>
<evidence type="ECO:0000313" key="3">
    <source>
        <dbReference type="Proteomes" id="UP000289200"/>
    </source>
</evidence>
<name>A0A327K782_9BRAD</name>
<dbReference type="EMBL" id="UWOC01000214">
    <property type="protein sequence ID" value="VCU11521.1"/>
    <property type="molecule type" value="Genomic_DNA"/>
</dbReference>
<proteinExistence type="predicted"/>
<reference evidence="3" key="1">
    <citation type="submission" date="2018-10" db="EMBL/GenBank/DDBJ databases">
        <authorList>
            <person name="Peiro R."/>
            <person name="Begona"/>
            <person name="Cbmso G."/>
            <person name="Lopez M."/>
            <person name="Gonzalez S."/>
            <person name="Sacristan E."/>
            <person name="Castillo E."/>
        </authorList>
    </citation>
    <scope>NUCLEOTIDE SEQUENCE [LARGE SCALE GENOMIC DNA]</scope>
</reference>
<dbReference type="Proteomes" id="UP000289200">
    <property type="component" value="Unassembled WGS sequence"/>
</dbReference>